<dbReference type="Pfam" id="PF02683">
    <property type="entry name" value="DsbD_TM"/>
    <property type="match status" value="1"/>
</dbReference>
<keyword evidence="4 6" id="KW-1133">Transmembrane helix</keyword>
<dbReference type="InterPro" id="IPR036249">
    <property type="entry name" value="Thioredoxin-like_sf"/>
</dbReference>
<dbReference type="PROSITE" id="PS51354">
    <property type="entry name" value="GLUTAREDOXIN_2"/>
    <property type="match status" value="1"/>
</dbReference>
<dbReference type="Gene3D" id="3.40.30.10">
    <property type="entry name" value="Glutaredoxin"/>
    <property type="match status" value="1"/>
</dbReference>
<evidence type="ECO:0000256" key="2">
    <source>
        <dbReference type="ARBA" id="ARBA00006143"/>
    </source>
</evidence>
<dbReference type="InterPro" id="IPR003834">
    <property type="entry name" value="Cyt_c_assmbl_TM_dom"/>
</dbReference>
<accession>A0A0E3KZP5</accession>
<protein>
    <recommendedName>
        <fullName evidence="7">Cytochrome C biogenesis protein transmembrane domain-containing protein</fullName>
    </recommendedName>
</protein>
<dbReference type="CDD" id="cd02947">
    <property type="entry name" value="TRX_family"/>
    <property type="match status" value="1"/>
</dbReference>
<gene>
    <name evidence="8" type="ORF">MSTHC_0073</name>
</gene>
<dbReference type="SUPFAM" id="SSF52833">
    <property type="entry name" value="Thioredoxin-like"/>
    <property type="match status" value="1"/>
</dbReference>
<feature type="transmembrane region" description="Helical" evidence="6">
    <location>
        <begin position="149"/>
        <end position="176"/>
    </location>
</feature>
<feature type="transmembrane region" description="Helical" evidence="6">
    <location>
        <begin position="297"/>
        <end position="320"/>
    </location>
</feature>
<evidence type="ECO:0000256" key="5">
    <source>
        <dbReference type="ARBA" id="ARBA00023136"/>
    </source>
</evidence>
<dbReference type="GO" id="GO:0016020">
    <property type="term" value="C:membrane"/>
    <property type="evidence" value="ECO:0007669"/>
    <property type="project" value="UniProtKB-SubCell"/>
</dbReference>
<dbReference type="RefSeq" id="WP_048166577.1">
    <property type="nucleotide sequence ID" value="NZ_CP009502.1"/>
</dbReference>
<evidence type="ECO:0000256" key="1">
    <source>
        <dbReference type="ARBA" id="ARBA00004141"/>
    </source>
</evidence>
<evidence type="ECO:0000313" key="8">
    <source>
        <dbReference type="EMBL" id="AKB14391.1"/>
    </source>
</evidence>
<dbReference type="GO" id="GO:0017004">
    <property type="term" value="P:cytochrome complex assembly"/>
    <property type="evidence" value="ECO:0007669"/>
    <property type="project" value="InterPro"/>
</dbReference>
<feature type="transmembrane region" description="Helical" evidence="6">
    <location>
        <begin position="255"/>
        <end position="285"/>
    </location>
</feature>
<evidence type="ECO:0000256" key="3">
    <source>
        <dbReference type="ARBA" id="ARBA00022692"/>
    </source>
</evidence>
<dbReference type="AlphaFoldDB" id="A0A0E3KZP5"/>
<dbReference type="Proteomes" id="UP000056925">
    <property type="component" value="Chromosome"/>
</dbReference>
<comment type="similarity">
    <text evidence="2">Belongs to the DsbD family.</text>
</comment>
<keyword evidence="5 6" id="KW-0472">Membrane</keyword>
<reference evidence="8 9" key="1">
    <citation type="submission" date="2014-07" db="EMBL/GenBank/DDBJ databases">
        <title>Methanogenic archaea and the global carbon cycle.</title>
        <authorList>
            <person name="Henriksen J.R."/>
            <person name="Luke J."/>
            <person name="Reinhart S."/>
            <person name="Benedict M.N."/>
            <person name="Youngblut N.D."/>
            <person name="Metcalf M.E."/>
            <person name="Whitaker R.J."/>
            <person name="Metcalf W.W."/>
        </authorList>
    </citation>
    <scope>NUCLEOTIDE SEQUENCE [LARGE SCALE GENOMIC DNA]</scope>
    <source>
        <strain evidence="8 9">CHTI-55</strain>
    </source>
</reference>
<dbReference type="PANTHER" id="PTHR31272">
    <property type="entry name" value="CYTOCHROME C-TYPE BIOGENESIS PROTEIN HI_1454-RELATED"/>
    <property type="match status" value="1"/>
</dbReference>
<evidence type="ECO:0000256" key="4">
    <source>
        <dbReference type="ARBA" id="ARBA00022989"/>
    </source>
</evidence>
<comment type="subcellular location">
    <subcellularLocation>
        <location evidence="1">Membrane</location>
        <topology evidence="1">Multi-pass membrane protein</topology>
    </subcellularLocation>
</comment>
<dbReference type="PATRIC" id="fig|1434121.4.peg.95"/>
<evidence type="ECO:0000259" key="7">
    <source>
        <dbReference type="Pfam" id="PF02683"/>
    </source>
</evidence>
<dbReference type="EMBL" id="CP009502">
    <property type="protein sequence ID" value="AKB14391.1"/>
    <property type="molecule type" value="Genomic_DNA"/>
</dbReference>
<keyword evidence="3 6" id="KW-0812">Transmembrane</keyword>
<evidence type="ECO:0000313" key="9">
    <source>
        <dbReference type="Proteomes" id="UP000056925"/>
    </source>
</evidence>
<feature type="transmembrane region" description="Helical" evidence="6">
    <location>
        <begin position="332"/>
        <end position="349"/>
    </location>
</feature>
<dbReference type="PANTHER" id="PTHR31272:SF9">
    <property type="entry name" value="BLL1027 PROTEIN"/>
    <property type="match status" value="1"/>
</dbReference>
<proteinExistence type="inferred from homology"/>
<organism evidence="8 9">
    <name type="scientific">Methanosarcina thermophila CHTI-55</name>
    <dbReference type="NCBI Taxonomy" id="1434121"/>
    <lineage>
        <taxon>Archaea</taxon>
        <taxon>Methanobacteriati</taxon>
        <taxon>Methanobacteriota</taxon>
        <taxon>Stenosarchaea group</taxon>
        <taxon>Methanomicrobia</taxon>
        <taxon>Methanosarcinales</taxon>
        <taxon>Methanosarcinaceae</taxon>
        <taxon>Methanosarcina</taxon>
    </lineage>
</organism>
<dbReference type="KEGG" id="mthe:MSTHC_0073"/>
<evidence type="ECO:0000256" key="6">
    <source>
        <dbReference type="SAM" id="Phobius"/>
    </source>
</evidence>
<name>A0A0E3KZP5_METTE</name>
<dbReference type="HOGENOM" id="CLU_080642_0_0_2"/>
<feature type="domain" description="Cytochrome C biogenesis protein transmembrane" evidence="7">
    <location>
        <begin position="147"/>
        <end position="349"/>
    </location>
</feature>
<dbReference type="GeneID" id="41601328"/>
<sequence>MKRGSNIIIVLFFIYLSILLVPVVSADPNPVIVQYFHQKGCHYCEMTDPIVDKIKAQYENDDVVIIDINTSTPDGLYQWNKYGFEGIPAIVINNETKLFGDGEITEEKLRTTIDGYLAKSREETEHTTENATENKRDSEYINTNLNLPVAYSLGLFAGFSPCLMAILGFLLSFTAGTSNSTKNSMMRATVFGLGLVTSYIVLGLCLLSFRKSIPSLEGFSYVAGIIIILIGLNLLGIFNSPVVMDNYFQNSARKYVGTLSGVFFLGVLFSFVKVPCTAPMLLVLISKTITNGTVSNLTMLFAFSAGVLTPFIGVGLLGGYTLSKQIRSYRMYIKKVSGIALVLIGLWMIF</sequence>
<feature type="transmembrane region" description="Helical" evidence="6">
    <location>
        <begin position="221"/>
        <end position="243"/>
    </location>
</feature>
<feature type="transmembrane region" description="Helical" evidence="6">
    <location>
        <begin position="188"/>
        <end position="209"/>
    </location>
</feature>
<dbReference type="InterPro" id="IPR051790">
    <property type="entry name" value="Cytochrome_c-biogenesis_DsbD"/>
</dbReference>